<evidence type="ECO:0000313" key="2">
    <source>
        <dbReference type="Proteomes" id="UP001198242"/>
    </source>
</evidence>
<accession>A0AAE3E000</accession>
<dbReference type="AlphaFoldDB" id="A0AAE3E000"/>
<gene>
    <name evidence="1" type="ORF">LKE05_08255</name>
</gene>
<evidence type="ECO:0000313" key="1">
    <source>
        <dbReference type="EMBL" id="MCC2210780.1"/>
    </source>
</evidence>
<dbReference type="EMBL" id="JAJEQM010000010">
    <property type="protein sequence ID" value="MCC2210780.1"/>
    <property type="molecule type" value="Genomic_DNA"/>
</dbReference>
<dbReference type="RefSeq" id="WP_022229656.1">
    <property type="nucleotide sequence ID" value="NZ_JAJEQM010000010.1"/>
</dbReference>
<proteinExistence type="predicted"/>
<dbReference type="Proteomes" id="UP001198242">
    <property type="component" value="Unassembled WGS sequence"/>
</dbReference>
<comment type="caution">
    <text evidence="1">The sequence shown here is derived from an EMBL/GenBank/DDBJ whole genome shotgun (WGS) entry which is preliminary data.</text>
</comment>
<reference evidence="1 2" key="1">
    <citation type="submission" date="2021-10" db="EMBL/GenBank/DDBJ databases">
        <title>Anaerobic single-cell dispensing facilitates the cultivation of human gut bacteria.</title>
        <authorList>
            <person name="Afrizal A."/>
        </authorList>
    </citation>
    <scope>NUCLEOTIDE SEQUENCE [LARGE SCALE GENOMIC DNA]</scope>
    <source>
        <strain evidence="1 2">CLA-AA-H232</strain>
    </source>
</reference>
<organism evidence="1 2">
    <name type="scientific">Hominilimicola fabiformis</name>
    <dbReference type="NCBI Taxonomy" id="2885356"/>
    <lineage>
        <taxon>Bacteria</taxon>
        <taxon>Bacillati</taxon>
        <taxon>Bacillota</taxon>
        <taxon>Clostridia</taxon>
        <taxon>Eubacteriales</taxon>
        <taxon>Oscillospiraceae</taxon>
        <taxon>Hominilimicola</taxon>
    </lineage>
</organism>
<name>A0AAE3E000_9FIRM</name>
<sequence>MHTTEQRREIFKSCEKEMLFLHEIMGNKNMSEILRPMIKEKFMDMNYKMAEMYMEDIGEVIQLLPRYAVPSVIATLKLILEALEKDMTEKDKMVAQEIKERGAVAIIRHKIK</sequence>
<keyword evidence="2" id="KW-1185">Reference proteome</keyword>
<protein>
    <submittedName>
        <fullName evidence="1">Uncharacterized protein</fullName>
    </submittedName>
</protein>